<dbReference type="Pfam" id="PF00028">
    <property type="entry name" value="Cadherin"/>
    <property type="match status" value="1"/>
</dbReference>
<dbReference type="Proteomes" id="UP000792457">
    <property type="component" value="Unassembled WGS sequence"/>
</dbReference>
<evidence type="ECO:0000256" key="3">
    <source>
        <dbReference type="PROSITE-ProRule" id="PRU00043"/>
    </source>
</evidence>
<evidence type="ECO:0000259" key="4">
    <source>
        <dbReference type="PROSITE" id="PS50268"/>
    </source>
</evidence>
<evidence type="ECO:0000313" key="5">
    <source>
        <dbReference type="EMBL" id="KAG8232453.1"/>
    </source>
</evidence>
<dbReference type="PRINTS" id="PR00205">
    <property type="entry name" value="CADHERIN"/>
</dbReference>
<proteinExistence type="predicted"/>
<evidence type="ECO:0000256" key="1">
    <source>
        <dbReference type="ARBA" id="ARBA00022692"/>
    </source>
</evidence>
<dbReference type="GO" id="GO:0005509">
    <property type="term" value="F:calcium ion binding"/>
    <property type="evidence" value="ECO:0007669"/>
    <property type="project" value="UniProtKB-UniRule"/>
</dbReference>
<keyword evidence="3" id="KW-0106">Calcium</keyword>
<dbReference type="Gene3D" id="2.60.40.60">
    <property type="entry name" value="Cadherins"/>
    <property type="match status" value="2"/>
</dbReference>
<organism evidence="5 6">
    <name type="scientific">Ladona fulva</name>
    <name type="common">Scarce chaser dragonfly</name>
    <name type="synonym">Libellula fulva</name>
    <dbReference type="NCBI Taxonomy" id="123851"/>
    <lineage>
        <taxon>Eukaryota</taxon>
        <taxon>Metazoa</taxon>
        <taxon>Ecdysozoa</taxon>
        <taxon>Arthropoda</taxon>
        <taxon>Hexapoda</taxon>
        <taxon>Insecta</taxon>
        <taxon>Pterygota</taxon>
        <taxon>Palaeoptera</taxon>
        <taxon>Odonata</taxon>
        <taxon>Epiprocta</taxon>
        <taxon>Anisoptera</taxon>
        <taxon>Libelluloidea</taxon>
        <taxon>Libellulidae</taxon>
        <taxon>Ladona</taxon>
    </lineage>
</organism>
<feature type="non-terminal residue" evidence="5">
    <location>
        <position position="1"/>
    </location>
</feature>
<dbReference type="EMBL" id="KZ308619">
    <property type="protein sequence ID" value="KAG8232453.1"/>
    <property type="molecule type" value="Genomic_DNA"/>
</dbReference>
<protein>
    <recommendedName>
        <fullName evidence="4">Cadherin domain-containing protein</fullName>
    </recommendedName>
</protein>
<keyword evidence="6" id="KW-1185">Reference proteome</keyword>
<keyword evidence="2" id="KW-0472">Membrane</keyword>
<accession>A0A8K0KHL3</accession>
<keyword evidence="2" id="KW-1133">Transmembrane helix</keyword>
<dbReference type="PANTHER" id="PTHR24026">
    <property type="entry name" value="FAT ATYPICAL CADHERIN-RELATED"/>
    <property type="match status" value="1"/>
</dbReference>
<evidence type="ECO:0000313" key="6">
    <source>
        <dbReference type="Proteomes" id="UP000792457"/>
    </source>
</evidence>
<dbReference type="SUPFAM" id="SSF49313">
    <property type="entry name" value="Cadherin-like"/>
    <property type="match status" value="2"/>
</dbReference>
<dbReference type="InterPro" id="IPR002126">
    <property type="entry name" value="Cadherin-like_dom"/>
</dbReference>
<gene>
    <name evidence="5" type="ORF">J437_LFUL012377</name>
</gene>
<name>A0A8K0KHL3_LADFU</name>
<dbReference type="CDD" id="cd11304">
    <property type="entry name" value="Cadherin_repeat"/>
    <property type="match status" value="1"/>
</dbReference>
<dbReference type="PROSITE" id="PS50268">
    <property type="entry name" value="CADHERIN_2"/>
    <property type="match status" value="1"/>
</dbReference>
<feature type="domain" description="Cadherin" evidence="4">
    <location>
        <begin position="1"/>
        <end position="100"/>
    </location>
</feature>
<dbReference type="AlphaFoldDB" id="A0A8K0KHL3"/>
<dbReference type="InterPro" id="IPR015919">
    <property type="entry name" value="Cadherin-like_sf"/>
</dbReference>
<reference evidence="5" key="1">
    <citation type="submission" date="2013-04" db="EMBL/GenBank/DDBJ databases">
        <authorList>
            <person name="Qu J."/>
            <person name="Murali S.C."/>
            <person name="Bandaranaike D."/>
            <person name="Bellair M."/>
            <person name="Blankenburg K."/>
            <person name="Chao H."/>
            <person name="Dinh H."/>
            <person name="Doddapaneni H."/>
            <person name="Downs B."/>
            <person name="Dugan-Rocha S."/>
            <person name="Elkadiri S."/>
            <person name="Gnanaolivu R.D."/>
            <person name="Hernandez B."/>
            <person name="Javaid M."/>
            <person name="Jayaseelan J.C."/>
            <person name="Lee S."/>
            <person name="Li M."/>
            <person name="Ming W."/>
            <person name="Munidasa M."/>
            <person name="Muniz J."/>
            <person name="Nguyen L."/>
            <person name="Ongeri F."/>
            <person name="Osuji N."/>
            <person name="Pu L.-L."/>
            <person name="Puazo M."/>
            <person name="Qu C."/>
            <person name="Quiroz J."/>
            <person name="Raj R."/>
            <person name="Weissenberger G."/>
            <person name="Xin Y."/>
            <person name="Zou X."/>
            <person name="Han Y."/>
            <person name="Richards S."/>
            <person name="Worley K."/>
            <person name="Muzny D."/>
            <person name="Gibbs R."/>
        </authorList>
    </citation>
    <scope>NUCLEOTIDE SEQUENCE</scope>
    <source>
        <strain evidence="5">Sampled in the wild</strain>
    </source>
</reference>
<keyword evidence="1" id="KW-0812">Transmembrane</keyword>
<comment type="caution">
    <text evidence="5">The sequence shown here is derived from an EMBL/GenBank/DDBJ whole genome shotgun (WGS) entry which is preliminary data.</text>
</comment>
<reference evidence="5" key="2">
    <citation type="submission" date="2017-10" db="EMBL/GenBank/DDBJ databases">
        <title>Ladona fulva Genome sequencing and assembly.</title>
        <authorList>
            <person name="Murali S."/>
            <person name="Richards S."/>
            <person name="Bandaranaike D."/>
            <person name="Bellair M."/>
            <person name="Blankenburg K."/>
            <person name="Chao H."/>
            <person name="Dinh H."/>
            <person name="Doddapaneni H."/>
            <person name="Dugan-Rocha S."/>
            <person name="Elkadiri S."/>
            <person name="Gnanaolivu R."/>
            <person name="Hernandez B."/>
            <person name="Skinner E."/>
            <person name="Javaid M."/>
            <person name="Lee S."/>
            <person name="Li M."/>
            <person name="Ming W."/>
            <person name="Munidasa M."/>
            <person name="Muniz J."/>
            <person name="Nguyen L."/>
            <person name="Hughes D."/>
            <person name="Osuji N."/>
            <person name="Pu L.-L."/>
            <person name="Puazo M."/>
            <person name="Qu C."/>
            <person name="Quiroz J."/>
            <person name="Raj R."/>
            <person name="Weissenberger G."/>
            <person name="Xin Y."/>
            <person name="Zou X."/>
            <person name="Han Y."/>
            <person name="Worley K."/>
            <person name="Muzny D."/>
            <person name="Gibbs R."/>
        </authorList>
    </citation>
    <scope>NUCLEOTIDE SEQUENCE</scope>
    <source>
        <strain evidence="5">Sampled in the wild</strain>
    </source>
</reference>
<sequence length="156" mass="17053">MVAEDPDVNSTDALNFKIAEPVTAYDKDGKPIRDDQQLMGFFSVNPTTGEVSVAQPLNRDIGALFRIPVHVRDVSAPKLQEGQGTLVVTVVDVNDSPPTFPPPWTPENPVLAPVSLQEELTVGSVVASYEATDQDSKISHYALEPESEYFEIDRIT</sequence>
<dbReference type="SMART" id="SM00112">
    <property type="entry name" value="CA"/>
    <property type="match status" value="1"/>
</dbReference>
<evidence type="ECO:0000256" key="2">
    <source>
        <dbReference type="ARBA" id="ARBA00022989"/>
    </source>
</evidence>
<dbReference type="GO" id="GO:0007156">
    <property type="term" value="P:homophilic cell adhesion via plasma membrane adhesion molecules"/>
    <property type="evidence" value="ECO:0007669"/>
    <property type="project" value="InterPro"/>
</dbReference>
<dbReference type="PANTHER" id="PTHR24026:SF126">
    <property type="entry name" value="PROTOCADHERIN FAT 4"/>
    <property type="match status" value="1"/>
</dbReference>
<dbReference type="OrthoDB" id="9990384at2759"/>
<dbReference type="GO" id="GO:0005886">
    <property type="term" value="C:plasma membrane"/>
    <property type="evidence" value="ECO:0007669"/>
    <property type="project" value="UniProtKB-SubCell"/>
</dbReference>